<feature type="compositionally biased region" description="Basic residues" evidence="1">
    <location>
        <begin position="580"/>
        <end position="590"/>
    </location>
</feature>
<dbReference type="GeneID" id="28892821"/>
<evidence type="ECO:0000313" key="3">
    <source>
        <dbReference type="Proteomes" id="UP000078340"/>
    </source>
</evidence>
<reference evidence="2 3" key="1">
    <citation type="submission" date="2016-02" db="EMBL/GenBank/DDBJ databases">
        <title>Biosynthesis of antibiotic leucinostatins and their inhibition on Phytophthora in bio-control Purpureocillium lilacinum.</title>
        <authorList>
            <person name="Wang G."/>
            <person name="Liu Z."/>
            <person name="Lin R."/>
            <person name="Li E."/>
            <person name="Mao Z."/>
            <person name="Ling J."/>
            <person name="Yin W."/>
            <person name="Xie B."/>
        </authorList>
    </citation>
    <scope>NUCLEOTIDE SEQUENCE [LARGE SCALE GENOMIC DNA]</scope>
    <source>
        <strain evidence="2">PLFJ-1</strain>
    </source>
</reference>
<comment type="caution">
    <text evidence="2">The sequence shown here is derived from an EMBL/GenBank/DDBJ whole genome shotgun (WGS) entry which is preliminary data.</text>
</comment>
<dbReference type="Proteomes" id="UP000078340">
    <property type="component" value="Unassembled WGS sequence"/>
</dbReference>
<feature type="compositionally biased region" description="Basic and acidic residues" evidence="1">
    <location>
        <begin position="255"/>
        <end position="269"/>
    </location>
</feature>
<gene>
    <name evidence="2" type="ORF">VFPFJ_10704</name>
</gene>
<accession>A0A179GEQ6</accession>
<evidence type="ECO:0000256" key="1">
    <source>
        <dbReference type="SAM" id="MobiDB-lite"/>
    </source>
</evidence>
<feature type="compositionally biased region" description="Acidic residues" evidence="1">
    <location>
        <begin position="294"/>
        <end position="335"/>
    </location>
</feature>
<feature type="compositionally biased region" description="Basic and acidic residues" evidence="1">
    <location>
        <begin position="281"/>
        <end position="293"/>
    </location>
</feature>
<dbReference type="AlphaFoldDB" id="A0A179GEQ6"/>
<dbReference type="KEGG" id="plj:28892821"/>
<dbReference type="OrthoDB" id="5423624at2759"/>
<proteinExistence type="predicted"/>
<protein>
    <submittedName>
        <fullName evidence="2">Uncharacterized protein</fullName>
    </submittedName>
</protein>
<organism evidence="2 3">
    <name type="scientific">Purpureocillium lilacinum</name>
    <name type="common">Paecilomyces lilacinus</name>
    <dbReference type="NCBI Taxonomy" id="33203"/>
    <lineage>
        <taxon>Eukaryota</taxon>
        <taxon>Fungi</taxon>
        <taxon>Dikarya</taxon>
        <taxon>Ascomycota</taxon>
        <taxon>Pezizomycotina</taxon>
        <taxon>Sordariomycetes</taxon>
        <taxon>Hypocreomycetidae</taxon>
        <taxon>Hypocreales</taxon>
        <taxon>Ophiocordycipitaceae</taxon>
        <taxon>Purpureocillium</taxon>
    </lineage>
</organism>
<dbReference type="EMBL" id="LSBI01000015">
    <property type="protein sequence ID" value="OAQ75940.1"/>
    <property type="molecule type" value="Genomic_DNA"/>
</dbReference>
<name>A0A179GEQ6_PURLI</name>
<feature type="region of interest" description="Disordered" evidence="1">
    <location>
        <begin position="566"/>
        <end position="596"/>
    </location>
</feature>
<feature type="region of interest" description="Disordered" evidence="1">
    <location>
        <begin position="253"/>
        <end position="343"/>
    </location>
</feature>
<evidence type="ECO:0000313" key="2">
    <source>
        <dbReference type="EMBL" id="OAQ75940.1"/>
    </source>
</evidence>
<sequence>MASQLARLTLVTYGAYVVSAQPSQLSLDPILATTLTKAEVWEVMIGQDPRAEGLLEYCQAINIVDREACRQKLFDTPPGLCKNSDGPGFINCDELFDPTSTNVSPPQSAVALEAAAICLERNKLSGSKALTKMFELNMFEMAQTASFKNTRPVPYGMVQDASGQWAEYKYSIEERIKAAEEVRKQWEAMSNWAFDFGGLGAGAAAAKSGAWPSAAAAAAVTAGKYLTGELAYWTGYGHPEIIGQRPWKCPSEGTHCFDQDGNKTPKETFNKPPPTQGSDHGGGDDGETGKNTDDDNADSEDDTEDTEDDNEDDETGDGDTDTAEDEGDDDKDDEISTPANLDGAEKTHLEQCAEQEELKIWHQIGSTTVDADKPTEDERQAAAEALLATGICDATYYGVEKCKAWEDELHKHRLPPEFPGKDQKQAEAEQLLAAGICDTGFYGYEFCQKWENEMDSTPASNPGDLPPIQNIVPICSGNVLAPEGCELLRLEFHAHFVTSKDAAAAVDKLFTPSAPVKGRLPTVGQIILGQRERELDSRRLMMRGGMPIPKRRLDLYRKATNGTTDVRRRFGAGLGSRNPNRARKAPKPKYRSHDEL</sequence>